<keyword evidence="4" id="KW-1185">Reference proteome</keyword>
<dbReference type="InterPro" id="IPR001296">
    <property type="entry name" value="Glyco_trans_1"/>
</dbReference>
<organism evidence="3 4">
    <name type="scientific">Aidingimonas halophila</name>
    <dbReference type="NCBI Taxonomy" id="574349"/>
    <lineage>
        <taxon>Bacteria</taxon>
        <taxon>Pseudomonadati</taxon>
        <taxon>Pseudomonadota</taxon>
        <taxon>Gammaproteobacteria</taxon>
        <taxon>Oceanospirillales</taxon>
        <taxon>Halomonadaceae</taxon>
        <taxon>Aidingimonas</taxon>
    </lineage>
</organism>
<dbReference type="CDD" id="cd03794">
    <property type="entry name" value="GT4_WbuB-like"/>
    <property type="match status" value="1"/>
</dbReference>
<feature type="domain" description="Glycosyltransferase subfamily 4-like N-terminal" evidence="2">
    <location>
        <begin position="30"/>
        <end position="195"/>
    </location>
</feature>
<accession>A0A1H3CQK7</accession>
<reference evidence="3 4" key="1">
    <citation type="submission" date="2016-10" db="EMBL/GenBank/DDBJ databases">
        <authorList>
            <person name="de Groot N.N."/>
        </authorList>
    </citation>
    <scope>NUCLEOTIDE SEQUENCE [LARGE SCALE GENOMIC DNA]</scope>
    <source>
        <strain evidence="3 4">DSM 19219</strain>
    </source>
</reference>
<evidence type="ECO:0000313" key="3">
    <source>
        <dbReference type="EMBL" id="SDX56396.1"/>
    </source>
</evidence>
<dbReference type="Gene3D" id="3.40.50.2000">
    <property type="entry name" value="Glycogen Phosphorylase B"/>
    <property type="match status" value="2"/>
</dbReference>
<protein>
    <submittedName>
        <fullName evidence="3">Glycosyltransferase involved in cell wall bisynthesis</fullName>
    </submittedName>
</protein>
<dbReference type="EMBL" id="FNNI01000006">
    <property type="protein sequence ID" value="SDX56396.1"/>
    <property type="molecule type" value="Genomic_DNA"/>
</dbReference>
<dbReference type="RefSeq" id="WP_092570140.1">
    <property type="nucleotide sequence ID" value="NZ_FNNI01000006.1"/>
</dbReference>
<keyword evidence="3" id="KW-0808">Transferase</keyword>
<sequence length="410" mass="46083">MGRSFMVSNRVLLWFHHYRRPQDMGGLRSWHIGKKLSDSGYKVSAIIPDTDSLSGKRKSVHNEVIDGVSVKWVRSSKNNRKSFFSRCLYFISSSFFQVLAAVREDKPKIVIATSMPLSSVLLSYFYARVVGAKYIIDVRDTHIDSAIATGVLKSGFLSSCLLRIESAIFKRADANIVVTKRMGKMLKDKGVSESKLFTSYLGYDGIDVYKEYTDWSRDIREELGLKGKFLVLYTGTLGKVFDIDTIIHASNELKNNKDIVFVFLGSGYREDEVRAYVEREGCNCIFLGSVPKYDVPLICSVMDLAIYAVKPSVSLEAIAGNKVFDYIGSGLPIANANTESEVSDIIKEYKVGFSVAAQDYKALAENIDFYAKNPKELNEFKDRAIVCSNEELSTKNQMNRFLEVINMVAN</sequence>
<dbReference type="Pfam" id="PF13579">
    <property type="entry name" value="Glyco_trans_4_4"/>
    <property type="match status" value="1"/>
</dbReference>
<dbReference type="STRING" id="574349.SAMN05443545_10679"/>
<dbReference type="PANTHER" id="PTHR45947">
    <property type="entry name" value="SULFOQUINOVOSYL TRANSFERASE SQD2"/>
    <property type="match status" value="1"/>
</dbReference>
<dbReference type="AlphaFoldDB" id="A0A1H3CQK7"/>
<proteinExistence type="predicted"/>
<gene>
    <name evidence="3" type="ORF">SAMN05443545_10679</name>
</gene>
<dbReference type="Proteomes" id="UP000198500">
    <property type="component" value="Unassembled WGS sequence"/>
</dbReference>
<dbReference type="InterPro" id="IPR028098">
    <property type="entry name" value="Glyco_trans_4-like_N"/>
</dbReference>
<dbReference type="OrthoDB" id="9787293at2"/>
<dbReference type="PANTHER" id="PTHR45947:SF3">
    <property type="entry name" value="SULFOQUINOVOSYL TRANSFERASE SQD2"/>
    <property type="match status" value="1"/>
</dbReference>
<dbReference type="InterPro" id="IPR050194">
    <property type="entry name" value="Glycosyltransferase_grp1"/>
</dbReference>
<dbReference type="GO" id="GO:0016758">
    <property type="term" value="F:hexosyltransferase activity"/>
    <property type="evidence" value="ECO:0007669"/>
    <property type="project" value="TreeGrafter"/>
</dbReference>
<name>A0A1H3CQK7_9GAMM</name>
<dbReference type="SUPFAM" id="SSF53756">
    <property type="entry name" value="UDP-Glycosyltransferase/glycogen phosphorylase"/>
    <property type="match status" value="1"/>
</dbReference>
<evidence type="ECO:0000259" key="2">
    <source>
        <dbReference type="Pfam" id="PF13579"/>
    </source>
</evidence>
<feature type="domain" description="Glycosyl transferase family 1" evidence="1">
    <location>
        <begin position="218"/>
        <end position="384"/>
    </location>
</feature>
<evidence type="ECO:0000313" key="4">
    <source>
        <dbReference type="Proteomes" id="UP000198500"/>
    </source>
</evidence>
<evidence type="ECO:0000259" key="1">
    <source>
        <dbReference type="Pfam" id="PF00534"/>
    </source>
</evidence>
<dbReference type="Pfam" id="PF00534">
    <property type="entry name" value="Glycos_transf_1"/>
    <property type="match status" value="1"/>
</dbReference>